<organism evidence="2 3">
    <name type="scientific">Talaromyces amestolkiae</name>
    <dbReference type="NCBI Taxonomy" id="1196081"/>
    <lineage>
        <taxon>Eukaryota</taxon>
        <taxon>Fungi</taxon>
        <taxon>Dikarya</taxon>
        <taxon>Ascomycota</taxon>
        <taxon>Pezizomycotina</taxon>
        <taxon>Eurotiomycetes</taxon>
        <taxon>Eurotiomycetidae</taxon>
        <taxon>Eurotiales</taxon>
        <taxon>Trichocomaceae</taxon>
        <taxon>Talaromyces</taxon>
        <taxon>Talaromyces sect. Talaromyces</taxon>
    </lineage>
</organism>
<evidence type="ECO:0000313" key="2">
    <source>
        <dbReference type="EMBL" id="RAO73821.1"/>
    </source>
</evidence>
<dbReference type="STRING" id="1196081.A0A364LDN1"/>
<dbReference type="EMBL" id="MIKG01000027">
    <property type="protein sequence ID" value="RAO73821.1"/>
    <property type="molecule type" value="Genomic_DNA"/>
</dbReference>
<gene>
    <name evidence="2" type="ORF">BHQ10_009833</name>
</gene>
<dbReference type="Proteomes" id="UP000249363">
    <property type="component" value="Unassembled WGS sequence"/>
</dbReference>
<accession>A0A364LDN1</accession>
<protein>
    <submittedName>
        <fullName evidence="2">Uncharacterized protein</fullName>
    </submittedName>
</protein>
<dbReference type="InterPro" id="IPR038921">
    <property type="entry name" value="YOR389W-like"/>
</dbReference>
<comment type="caution">
    <text evidence="2">The sequence shown here is derived from an EMBL/GenBank/DDBJ whole genome shotgun (WGS) entry which is preliminary data.</text>
</comment>
<dbReference type="OrthoDB" id="10261782at2759"/>
<dbReference type="RefSeq" id="XP_040738335.1">
    <property type="nucleotide sequence ID" value="XM_040882791.1"/>
</dbReference>
<dbReference type="AlphaFoldDB" id="A0A364LDN1"/>
<sequence>MAGKMARCRKVQNGLLSMCTTSLVLNLNLIDDILMVNREMSYGIMGSERNSHILIYQTTKQTGCLYFDGESATLFGSGMMDTQMLFIYGNVTGPHVDDGRRFRGLEDEYNRASGLCQWVQDKGLGGLGWGVEGIVRMNAGFEMIWCNFTSPSVRLLTKTNVTAPLLREVDDDAVSEDQGHDSNAENFVDRAFTPEYTNTSPGYYPLPTDTSPPDRSKEPGQPPMPPSWRSSGQEPFLASQTWGWFESATWHYGSTGRGAGRGETRVKPLTCGFLTFYDPIYHEQQIERAIIERKKLNLTTNGHWVGSDTPNDRKAALQQLARRKRYHSLQNISETDALVMNDAAERVLKSLNFNNLETSGVGFSATKNCTGIDWTSVTNDIVQRYAPRLQQLSTIFDRRSNIDMKNSTAVKRWFMGLRQHTHFLLMPYFEYPTESADQDELSILQHQTLSKCQYQYTRLLAPDFNTVPLTPEESIIMSSVEETLGNICLWIVNVGLAVEREWHDQFDGHPSSPSITTAPASLYNRINSWQTGLEELMAWLGWVDQWTYCKDGCAQDEVCFIPMWPMDNIDQPGRRIWPGPGGGGPKYGYGYGRPGRKYPVNGDKNDIPEGLPGKHPKGPPNWSMNEESLWEPKCIKTEYAMWYEIINN</sequence>
<evidence type="ECO:0000256" key="1">
    <source>
        <dbReference type="SAM" id="MobiDB-lite"/>
    </source>
</evidence>
<proteinExistence type="predicted"/>
<dbReference type="GeneID" id="63799047"/>
<dbReference type="PANTHER" id="PTHR35204:SF1">
    <property type="entry name" value="ENTEROTOXIN"/>
    <property type="match status" value="1"/>
</dbReference>
<keyword evidence="3" id="KW-1185">Reference proteome</keyword>
<dbReference type="PANTHER" id="PTHR35204">
    <property type="entry name" value="YALI0A21131P"/>
    <property type="match status" value="1"/>
</dbReference>
<feature type="region of interest" description="Disordered" evidence="1">
    <location>
        <begin position="173"/>
        <end position="234"/>
    </location>
</feature>
<reference evidence="2 3" key="1">
    <citation type="journal article" date="2017" name="Biotechnol. Biofuels">
        <title>Differential beta-glucosidase expression as a function of carbon source availability in Talaromyces amestolkiae: a genomic and proteomic approach.</title>
        <authorList>
            <person name="de Eugenio L.I."/>
            <person name="Mendez-Liter J.A."/>
            <person name="Nieto-Dominguez M."/>
            <person name="Alonso L."/>
            <person name="Gil-Munoz J."/>
            <person name="Barriuso J."/>
            <person name="Prieto A."/>
            <person name="Martinez M.J."/>
        </authorList>
    </citation>
    <scope>NUCLEOTIDE SEQUENCE [LARGE SCALE GENOMIC DNA]</scope>
    <source>
        <strain evidence="2 3">CIB</strain>
    </source>
</reference>
<evidence type="ECO:0000313" key="3">
    <source>
        <dbReference type="Proteomes" id="UP000249363"/>
    </source>
</evidence>
<name>A0A364LDN1_TALAM</name>
<feature type="region of interest" description="Disordered" evidence="1">
    <location>
        <begin position="600"/>
        <end position="620"/>
    </location>
</feature>